<reference evidence="3 4" key="1">
    <citation type="submission" date="2019-09" db="EMBL/GenBank/DDBJ databases">
        <title>Complete genome sequence of Arachidicoccus sp. B3-10 isolated from apple orchard soil.</title>
        <authorList>
            <person name="Kim H.S."/>
            <person name="Han K.-I."/>
            <person name="Suh M.K."/>
            <person name="Lee K.C."/>
            <person name="Eom M.K."/>
            <person name="Kim J.-S."/>
            <person name="Kang S.W."/>
            <person name="Sin Y."/>
            <person name="Lee J.-S."/>
        </authorList>
    </citation>
    <scope>NUCLEOTIDE SEQUENCE [LARGE SCALE GENOMIC DNA]</scope>
    <source>
        <strain evidence="3 4">B3-10</strain>
    </source>
</reference>
<name>A0A5P2G1G2_9BACT</name>
<keyword evidence="1" id="KW-0732">Signal</keyword>
<dbReference type="GO" id="GO:0055085">
    <property type="term" value="P:transmembrane transport"/>
    <property type="evidence" value="ECO:0007669"/>
    <property type="project" value="InterPro"/>
</dbReference>
<organism evidence="3 4">
    <name type="scientific">Rhizosphaericola mali</name>
    <dbReference type="NCBI Taxonomy" id="2545455"/>
    <lineage>
        <taxon>Bacteria</taxon>
        <taxon>Pseudomonadati</taxon>
        <taxon>Bacteroidota</taxon>
        <taxon>Chitinophagia</taxon>
        <taxon>Chitinophagales</taxon>
        <taxon>Chitinophagaceae</taxon>
        <taxon>Rhizosphaericola</taxon>
    </lineage>
</organism>
<dbReference type="KEGG" id="arac:E0W69_002990"/>
<protein>
    <recommendedName>
        <fullName evidence="2">TonB C-terminal domain-containing protein</fullName>
    </recommendedName>
</protein>
<dbReference type="EMBL" id="CP044016">
    <property type="protein sequence ID" value="QES87672.1"/>
    <property type="molecule type" value="Genomic_DNA"/>
</dbReference>
<feature type="chain" id="PRO_5024284785" description="TonB C-terminal domain-containing protein" evidence="1">
    <location>
        <begin position="24"/>
        <end position="253"/>
    </location>
</feature>
<feature type="signal peptide" evidence="1">
    <location>
        <begin position="1"/>
        <end position="23"/>
    </location>
</feature>
<dbReference type="SUPFAM" id="SSF74653">
    <property type="entry name" value="TolA/TonB C-terminal domain"/>
    <property type="match status" value="1"/>
</dbReference>
<accession>A0A5P2G1G2</accession>
<evidence type="ECO:0000256" key="1">
    <source>
        <dbReference type="SAM" id="SignalP"/>
    </source>
</evidence>
<sequence>MKTKIFNLIVALICLNISIFARTALSDTTFFYVSKAHQLCAPDSAFFVIKKYKLNDKLWSKVEVEKNSADTNYEQRASDSSFNIKEDTSWYYNQNEIYEDIYKNNKLQKVNILARLGRHLEGYAIMSSNGKDVKEQKGWDKEGNEIPKYVCQREASFNNSAFGSWSQYLTANLNKDTPQKFGAPRGHEYVVIVQFSVDKQGKIIGVLALNNPGFGTAEEAVRVINSSPNWLPAIQNNKPVIYRQKQRITFQVQ</sequence>
<evidence type="ECO:0000313" key="3">
    <source>
        <dbReference type="EMBL" id="QES87672.1"/>
    </source>
</evidence>
<evidence type="ECO:0000313" key="4">
    <source>
        <dbReference type="Proteomes" id="UP000292424"/>
    </source>
</evidence>
<gene>
    <name evidence="3" type="ORF">E0W69_002990</name>
</gene>
<dbReference type="InterPro" id="IPR037682">
    <property type="entry name" value="TonB_C"/>
</dbReference>
<dbReference type="Proteomes" id="UP000292424">
    <property type="component" value="Chromosome"/>
</dbReference>
<dbReference type="AlphaFoldDB" id="A0A5P2G1G2"/>
<evidence type="ECO:0000259" key="2">
    <source>
        <dbReference type="Pfam" id="PF03544"/>
    </source>
</evidence>
<dbReference type="OrthoDB" id="649093at2"/>
<dbReference type="RefSeq" id="WP_131328560.1">
    <property type="nucleotide sequence ID" value="NZ_CP044016.1"/>
</dbReference>
<feature type="domain" description="TonB C-terminal" evidence="2">
    <location>
        <begin position="186"/>
        <end position="251"/>
    </location>
</feature>
<keyword evidence="4" id="KW-1185">Reference proteome</keyword>
<dbReference type="Pfam" id="PF03544">
    <property type="entry name" value="TonB_C"/>
    <property type="match status" value="1"/>
</dbReference>
<proteinExistence type="predicted"/>
<dbReference type="Gene3D" id="3.30.1150.10">
    <property type="match status" value="1"/>
</dbReference>